<protein>
    <submittedName>
        <fullName evidence="2">Uncharacterized protein</fullName>
    </submittedName>
</protein>
<accession>D7FJ74</accession>
<feature type="coiled-coil region" evidence="1">
    <location>
        <begin position="113"/>
        <end position="158"/>
    </location>
</feature>
<proteinExistence type="predicted"/>
<sequence length="292" mass="32513">MVAPMKSPRAKATAFKHQISRNRQGQGELFPVMVLRPEAGLTTTGLDEETPDTSTCWAEAVAEPMVLVRLLFYIGAAWTIWTKFSKASTEDVVAAQEQAAAAREQAPEYAAELTAFRADIVAARQEAAAAKEDAAAARKRAEEDRRELAVAMEGIEATLDVWREDTATETKKREEDNERLWTKFSKASTEDVVAAQEQAAAARQKAREYAAELTDFRADIAAARQEAAAAEEDADAARKRAEEDRRELAAAMEGIEATLDVWREDTATETKKREEDNERLVRRLDVLRVLIW</sequence>
<dbReference type="AlphaFoldDB" id="D7FJ74"/>
<keyword evidence="1" id="KW-0175">Coiled coil</keyword>
<name>D7FJ74_ECTSI</name>
<reference evidence="2 3" key="1">
    <citation type="journal article" date="2010" name="Nature">
        <title>The Ectocarpus genome and the independent evolution of multicellularity in brown algae.</title>
        <authorList>
            <person name="Cock J.M."/>
            <person name="Sterck L."/>
            <person name="Rouze P."/>
            <person name="Scornet D."/>
            <person name="Allen A.E."/>
            <person name="Amoutzias G."/>
            <person name="Anthouard V."/>
            <person name="Artiguenave F."/>
            <person name="Aury J.M."/>
            <person name="Badger J.H."/>
            <person name="Beszteri B."/>
            <person name="Billiau K."/>
            <person name="Bonnet E."/>
            <person name="Bothwell J.H."/>
            <person name="Bowler C."/>
            <person name="Boyen C."/>
            <person name="Brownlee C."/>
            <person name="Carrano C.J."/>
            <person name="Charrier B."/>
            <person name="Cho G.Y."/>
            <person name="Coelho S.M."/>
            <person name="Collen J."/>
            <person name="Corre E."/>
            <person name="Da Silva C."/>
            <person name="Delage L."/>
            <person name="Delaroque N."/>
            <person name="Dittami S.M."/>
            <person name="Doulbeau S."/>
            <person name="Elias M."/>
            <person name="Farnham G."/>
            <person name="Gachon C.M."/>
            <person name="Gschloessl B."/>
            <person name="Heesch S."/>
            <person name="Jabbari K."/>
            <person name="Jubin C."/>
            <person name="Kawai H."/>
            <person name="Kimura K."/>
            <person name="Kloareg B."/>
            <person name="Kupper F.C."/>
            <person name="Lang D."/>
            <person name="Le Bail A."/>
            <person name="Leblanc C."/>
            <person name="Lerouge P."/>
            <person name="Lohr M."/>
            <person name="Lopez P.J."/>
            <person name="Martens C."/>
            <person name="Maumus F."/>
            <person name="Michel G."/>
            <person name="Miranda-Saavedra D."/>
            <person name="Morales J."/>
            <person name="Moreau H."/>
            <person name="Motomura T."/>
            <person name="Nagasato C."/>
            <person name="Napoli C.A."/>
            <person name="Nelson D.R."/>
            <person name="Nyvall-Collen P."/>
            <person name="Peters A.F."/>
            <person name="Pommier C."/>
            <person name="Potin P."/>
            <person name="Poulain J."/>
            <person name="Quesneville H."/>
            <person name="Read B."/>
            <person name="Rensing S.A."/>
            <person name="Ritter A."/>
            <person name="Rousvoal S."/>
            <person name="Samanta M."/>
            <person name="Samson G."/>
            <person name="Schroeder D.C."/>
            <person name="Segurens B."/>
            <person name="Strittmatter M."/>
            <person name="Tonon T."/>
            <person name="Tregear J.W."/>
            <person name="Valentin K."/>
            <person name="von Dassow P."/>
            <person name="Yamagishi T."/>
            <person name="Van de Peer Y."/>
            <person name="Wincker P."/>
        </authorList>
    </citation>
    <scope>NUCLEOTIDE SEQUENCE [LARGE SCALE GENOMIC DNA]</scope>
    <source>
        <strain evidence="3">Ec32 / CCAP1310/4</strain>
    </source>
</reference>
<gene>
    <name evidence="2" type="ORF">Esi_0127_0074</name>
</gene>
<dbReference type="EMBL" id="FN649729">
    <property type="protein sequence ID" value="CBJ28984.1"/>
    <property type="molecule type" value="Genomic_DNA"/>
</dbReference>
<evidence type="ECO:0000313" key="3">
    <source>
        <dbReference type="Proteomes" id="UP000002630"/>
    </source>
</evidence>
<keyword evidence="3" id="KW-1185">Reference proteome</keyword>
<feature type="coiled-coil region" evidence="1">
    <location>
        <begin position="192"/>
        <end position="258"/>
    </location>
</feature>
<dbReference type="Proteomes" id="UP000002630">
    <property type="component" value="Linkage Group LG04"/>
</dbReference>
<evidence type="ECO:0000256" key="1">
    <source>
        <dbReference type="SAM" id="Coils"/>
    </source>
</evidence>
<dbReference type="InParanoid" id="D7FJ74"/>
<dbReference type="EMBL" id="FN647916">
    <property type="protein sequence ID" value="CBJ28984.1"/>
    <property type="molecule type" value="Genomic_DNA"/>
</dbReference>
<evidence type="ECO:0000313" key="2">
    <source>
        <dbReference type="EMBL" id="CBJ28984.1"/>
    </source>
</evidence>
<organism evidence="2 3">
    <name type="scientific">Ectocarpus siliculosus</name>
    <name type="common">Brown alga</name>
    <name type="synonym">Conferva siliculosa</name>
    <dbReference type="NCBI Taxonomy" id="2880"/>
    <lineage>
        <taxon>Eukaryota</taxon>
        <taxon>Sar</taxon>
        <taxon>Stramenopiles</taxon>
        <taxon>Ochrophyta</taxon>
        <taxon>PX clade</taxon>
        <taxon>Phaeophyceae</taxon>
        <taxon>Ectocarpales</taxon>
        <taxon>Ectocarpaceae</taxon>
        <taxon>Ectocarpus</taxon>
    </lineage>
</organism>